<dbReference type="SMART" id="SM01156">
    <property type="entry name" value="DUF1716"/>
    <property type="match status" value="1"/>
</dbReference>
<keyword evidence="4" id="KW-1185">Reference proteome</keyword>
<dbReference type="STRING" id="1658172.A0A1B7NQ28"/>
<proteinExistence type="predicted"/>
<feature type="compositionally biased region" description="Acidic residues" evidence="1">
    <location>
        <begin position="50"/>
        <end position="59"/>
    </location>
</feature>
<dbReference type="InterPro" id="IPR011989">
    <property type="entry name" value="ARM-like"/>
</dbReference>
<evidence type="ECO:0000313" key="4">
    <source>
        <dbReference type="Proteomes" id="UP000091918"/>
    </source>
</evidence>
<comment type="caution">
    <text evidence="3">The sequence shown here is derived from an EMBL/GenBank/DDBJ whole genome shotgun (WGS) entry which is preliminary data.</text>
</comment>
<dbReference type="EMBL" id="LGUA01001261">
    <property type="protein sequence ID" value="OAX78878.1"/>
    <property type="molecule type" value="Genomic_DNA"/>
</dbReference>
<feature type="compositionally biased region" description="Acidic residues" evidence="1">
    <location>
        <begin position="67"/>
        <end position="77"/>
    </location>
</feature>
<feature type="compositionally biased region" description="Basic and acidic residues" evidence="1">
    <location>
        <begin position="17"/>
        <end position="27"/>
    </location>
</feature>
<protein>
    <recommendedName>
        <fullName evidence="2">Beta-catenin-like protein 1 N-terminal domain-containing protein</fullName>
    </recommendedName>
</protein>
<evidence type="ECO:0000256" key="1">
    <source>
        <dbReference type="SAM" id="MobiDB-lite"/>
    </source>
</evidence>
<dbReference type="InterPro" id="IPR013180">
    <property type="entry name" value="CTNNBL1_N"/>
</dbReference>
<feature type="domain" description="Beta-catenin-like protein 1 N-terminal" evidence="2">
    <location>
        <begin position="88"/>
        <end position="145"/>
    </location>
</feature>
<evidence type="ECO:0000313" key="3">
    <source>
        <dbReference type="EMBL" id="OAX78878.1"/>
    </source>
</evidence>
<dbReference type="Proteomes" id="UP000091918">
    <property type="component" value="Unassembled WGS sequence"/>
</dbReference>
<accession>A0A1B7NQ28</accession>
<gene>
    <name evidence="3" type="ORF">ACJ72_06807</name>
</gene>
<dbReference type="OrthoDB" id="1898821at2759"/>
<organism evidence="3 4">
    <name type="scientific">Emergomyces africanus</name>
    <dbReference type="NCBI Taxonomy" id="1955775"/>
    <lineage>
        <taxon>Eukaryota</taxon>
        <taxon>Fungi</taxon>
        <taxon>Dikarya</taxon>
        <taxon>Ascomycota</taxon>
        <taxon>Pezizomycotina</taxon>
        <taxon>Eurotiomycetes</taxon>
        <taxon>Eurotiomycetidae</taxon>
        <taxon>Onygenales</taxon>
        <taxon>Ajellomycetaceae</taxon>
        <taxon>Emergomyces</taxon>
    </lineage>
</organism>
<evidence type="ECO:0000259" key="2">
    <source>
        <dbReference type="SMART" id="SM01156"/>
    </source>
</evidence>
<reference evidence="3 4" key="1">
    <citation type="submission" date="2015-07" db="EMBL/GenBank/DDBJ databases">
        <title>Emmonsia species relationships and genome sequence.</title>
        <authorList>
            <person name="Cuomo C.A."/>
            <person name="Schwartz I.S."/>
            <person name="Kenyon C."/>
            <person name="de Hoog G.S."/>
            <person name="Govender N.P."/>
            <person name="Botha A."/>
            <person name="Moreno L."/>
            <person name="de Vries M."/>
            <person name="Munoz J.F."/>
            <person name="Stielow J.B."/>
        </authorList>
    </citation>
    <scope>NUCLEOTIDE SEQUENCE [LARGE SCALE GENOMIC DNA]</scope>
    <source>
        <strain evidence="3 4">CBS 136260</strain>
    </source>
</reference>
<dbReference type="AlphaFoldDB" id="A0A1B7NQ28"/>
<dbReference type="Gene3D" id="1.25.10.10">
    <property type="entry name" value="Leucine-rich Repeat Variant"/>
    <property type="match status" value="1"/>
</dbReference>
<dbReference type="Pfam" id="PF08216">
    <property type="entry name" value="CTNNBL"/>
    <property type="match status" value="1"/>
</dbReference>
<sequence>MANIDDLFKKPLLPSKRKPEPLRDASEVYKSAKVGANGDASSRRSAAVEDALDDEDEVGPELPPDFNPDEDIPDDEEGRFFGGGISRDTAGALDFVEKLDQGDTGPEKIDSVWLRRLALNFEKRISKNAELRAKFENEPQKQVQRT</sequence>
<name>A0A1B7NQ28_9EURO</name>
<feature type="region of interest" description="Disordered" evidence="1">
    <location>
        <begin position="1"/>
        <end position="83"/>
    </location>
</feature>